<evidence type="ECO:0000313" key="2">
    <source>
        <dbReference type="Proteomes" id="UP001470230"/>
    </source>
</evidence>
<dbReference type="Proteomes" id="UP001470230">
    <property type="component" value="Unassembled WGS sequence"/>
</dbReference>
<evidence type="ECO:0000313" key="1">
    <source>
        <dbReference type="EMBL" id="KAK8890242.1"/>
    </source>
</evidence>
<sequence length="170" mass="19916">MQQIPLPKQLKIAFLAGAGCTQRQIVYRTETSLGTVNKYVKMINQEEDDTKIDCKKQIKFHSILFKTLQNPFLTNLQISKFSKEFEFSMSESTVQRIVVDLKIRNTYQKPKEKLSVEQKLNRVKFARNILKSELILFPWVFSDESMIIVRYGSGCFTPHYTHETYTFGLF</sequence>
<evidence type="ECO:0008006" key="3">
    <source>
        <dbReference type="Google" id="ProtNLM"/>
    </source>
</evidence>
<gene>
    <name evidence="1" type="ORF">M9Y10_035014</name>
</gene>
<accession>A0ABR2KGJ6</accession>
<proteinExistence type="predicted"/>
<dbReference type="EMBL" id="JAPFFF010000005">
    <property type="protein sequence ID" value="KAK8890242.1"/>
    <property type="molecule type" value="Genomic_DNA"/>
</dbReference>
<reference evidence="1 2" key="1">
    <citation type="submission" date="2024-04" db="EMBL/GenBank/DDBJ databases">
        <title>Tritrichomonas musculus Genome.</title>
        <authorList>
            <person name="Alves-Ferreira E."/>
            <person name="Grigg M."/>
            <person name="Lorenzi H."/>
            <person name="Galac M."/>
        </authorList>
    </citation>
    <scope>NUCLEOTIDE SEQUENCE [LARGE SCALE GENOMIC DNA]</scope>
    <source>
        <strain evidence="1 2">EAF2021</strain>
    </source>
</reference>
<comment type="caution">
    <text evidence="1">The sequence shown here is derived from an EMBL/GenBank/DDBJ whole genome shotgun (WGS) entry which is preliminary data.</text>
</comment>
<protein>
    <recommendedName>
        <fullName evidence="3">Transposase Tc1-like domain-containing protein</fullName>
    </recommendedName>
</protein>
<organism evidence="1 2">
    <name type="scientific">Tritrichomonas musculus</name>
    <dbReference type="NCBI Taxonomy" id="1915356"/>
    <lineage>
        <taxon>Eukaryota</taxon>
        <taxon>Metamonada</taxon>
        <taxon>Parabasalia</taxon>
        <taxon>Tritrichomonadida</taxon>
        <taxon>Tritrichomonadidae</taxon>
        <taxon>Tritrichomonas</taxon>
    </lineage>
</organism>
<keyword evidence="2" id="KW-1185">Reference proteome</keyword>
<name>A0ABR2KGJ6_9EUKA</name>